<dbReference type="InterPro" id="IPR025443">
    <property type="entry name" value="DUF4307"/>
</dbReference>
<accession>A0A5C4J7W0</accession>
<comment type="caution">
    <text evidence="3">The sequence shown here is derived from an EMBL/GenBank/DDBJ whole genome shotgun (WGS) entry which is preliminary data.</text>
</comment>
<keyword evidence="2" id="KW-0812">Transmembrane</keyword>
<feature type="region of interest" description="Disordered" evidence="1">
    <location>
        <begin position="1"/>
        <end position="21"/>
    </location>
</feature>
<evidence type="ECO:0000256" key="2">
    <source>
        <dbReference type="SAM" id="Phobius"/>
    </source>
</evidence>
<dbReference type="OrthoDB" id="3477115at2"/>
<protein>
    <submittedName>
        <fullName evidence="3">DUF4307 domain-containing protein</fullName>
    </submittedName>
</protein>
<reference evidence="3 4" key="1">
    <citation type="submission" date="2019-05" db="EMBL/GenBank/DDBJ databases">
        <title>Draft genome sequence of Actinomadura sp. 14C53.</title>
        <authorList>
            <person name="Saricaoglu S."/>
            <person name="Isik K."/>
        </authorList>
    </citation>
    <scope>NUCLEOTIDE SEQUENCE [LARGE SCALE GENOMIC DNA]</scope>
    <source>
        <strain evidence="3 4">14C53</strain>
    </source>
</reference>
<dbReference type="AlphaFoldDB" id="A0A5C4J7W0"/>
<organism evidence="3 4">
    <name type="scientific">Actinomadura soli</name>
    <dbReference type="NCBI Taxonomy" id="2508997"/>
    <lineage>
        <taxon>Bacteria</taxon>
        <taxon>Bacillati</taxon>
        <taxon>Actinomycetota</taxon>
        <taxon>Actinomycetes</taxon>
        <taxon>Streptosporangiales</taxon>
        <taxon>Thermomonosporaceae</taxon>
        <taxon>Actinomadura</taxon>
    </lineage>
</organism>
<feature type="transmembrane region" description="Helical" evidence="2">
    <location>
        <begin position="26"/>
        <end position="49"/>
    </location>
</feature>
<sequence>MTTSPPKPAASDDSGPGPAATPRGRAGLVVIGVVTALAAGGFGIIAAYAGQTPGIVAQTITYDIADTGVEINYSVAKGKDDEVRCTVDAFDEKFAVLGAQEITVPAGKSSVDGTATLQTPRRATGARIHGCRAV</sequence>
<dbReference type="Proteomes" id="UP000309174">
    <property type="component" value="Unassembled WGS sequence"/>
</dbReference>
<keyword evidence="2" id="KW-1133">Transmembrane helix</keyword>
<evidence type="ECO:0000256" key="1">
    <source>
        <dbReference type="SAM" id="MobiDB-lite"/>
    </source>
</evidence>
<dbReference type="EMBL" id="VCKW01000122">
    <property type="protein sequence ID" value="TMQ95137.1"/>
    <property type="molecule type" value="Genomic_DNA"/>
</dbReference>
<keyword evidence="4" id="KW-1185">Reference proteome</keyword>
<evidence type="ECO:0000313" key="3">
    <source>
        <dbReference type="EMBL" id="TMQ95137.1"/>
    </source>
</evidence>
<dbReference type="Pfam" id="PF14155">
    <property type="entry name" value="DUF4307"/>
    <property type="match status" value="1"/>
</dbReference>
<name>A0A5C4J7W0_9ACTN</name>
<evidence type="ECO:0000313" key="4">
    <source>
        <dbReference type="Proteomes" id="UP000309174"/>
    </source>
</evidence>
<keyword evidence="2" id="KW-0472">Membrane</keyword>
<dbReference type="RefSeq" id="WP_138647203.1">
    <property type="nucleotide sequence ID" value="NZ_VCKW01000122.1"/>
</dbReference>
<gene>
    <name evidence="3" type="ORF">ETD83_22905</name>
</gene>
<proteinExistence type="predicted"/>